<dbReference type="EMBL" id="OIVN01002606">
    <property type="protein sequence ID" value="SPD05023.1"/>
    <property type="molecule type" value="Genomic_DNA"/>
</dbReference>
<protein>
    <recommendedName>
        <fullName evidence="2">EF-hand domain-containing protein</fullName>
    </recommendedName>
</protein>
<reference evidence="1" key="1">
    <citation type="submission" date="2018-02" db="EMBL/GenBank/DDBJ databases">
        <authorList>
            <person name="Cohen D.B."/>
            <person name="Kent A.D."/>
        </authorList>
    </citation>
    <scope>NUCLEOTIDE SEQUENCE</scope>
</reference>
<evidence type="ECO:0000313" key="1">
    <source>
        <dbReference type="EMBL" id="SPD05023.1"/>
    </source>
</evidence>
<accession>A0A2N9GZQ0</accession>
<proteinExistence type="predicted"/>
<organism evidence="1">
    <name type="scientific">Fagus sylvatica</name>
    <name type="common">Beechnut</name>
    <dbReference type="NCBI Taxonomy" id="28930"/>
    <lineage>
        <taxon>Eukaryota</taxon>
        <taxon>Viridiplantae</taxon>
        <taxon>Streptophyta</taxon>
        <taxon>Embryophyta</taxon>
        <taxon>Tracheophyta</taxon>
        <taxon>Spermatophyta</taxon>
        <taxon>Magnoliopsida</taxon>
        <taxon>eudicotyledons</taxon>
        <taxon>Gunneridae</taxon>
        <taxon>Pentapetalae</taxon>
        <taxon>rosids</taxon>
        <taxon>fabids</taxon>
        <taxon>Fagales</taxon>
        <taxon>Fagaceae</taxon>
        <taxon>Fagus</taxon>
    </lineage>
</organism>
<dbReference type="AlphaFoldDB" id="A0A2N9GZQ0"/>
<dbReference type="InterPro" id="IPR011992">
    <property type="entry name" value="EF-hand-dom_pair"/>
</dbReference>
<sequence length="256" mass="27912">MAAGLKRDPVVILRIDGEDLLEFINGPSFESEMVSTFSLIESPDVSLRDHIIKAFEKLSVDQGMPPASDSWVLDNIVEPALQACAGNDWHKPVSQEAFLLEFKKVAELVAQHLKEQPVIVAHSENTFDGSGVKRLLSNKFELDKTLNAALENVPRDRNGKISKDYLRLVLDVVAPAAGLPPIGAVDQMDKVVGEVFKMLSVDDGKLVKEDEFKKILAEILGSIMLQLEGNSISVSTNSVVHEPLASSSSLLQPSSQ</sequence>
<dbReference type="PANTHER" id="PTHR34574:SF13">
    <property type="entry name" value="EF-HAND DOMAIN-CONTAINING PROTEIN"/>
    <property type="match status" value="1"/>
</dbReference>
<gene>
    <name evidence="1" type="ORF">FSB_LOCUS32905</name>
</gene>
<dbReference type="PANTHER" id="PTHR34574">
    <property type="entry name" value="CALCIUM-BINDING EF-HAND FAMILY PROTEIN-RELATED"/>
    <property type="match status" value="1"/>
</dbReference>
<name>A0A2N9GZQ0_FAGSY</name>
<dbReference type="SUPFAM" id="SSF47473">
    <property type="entry name" value="EF-hand"/>
    <property type="match status" value="1"/>
</dbReference>
<evidence type="ECO:0008006" key="2">
    <source>
        <dbReference type="Google" id="ProtNLM"/>
    </source>
</evidence>